<gene>
    <name evidence="1" type="ORF">KSMBR1_2306</name>
</gene>
<name>A0A2C9CGI6_KUEST</name>
<protein>
    <submittedName>
        <fullName evidence="1">Uncharacterized protein</fullName>
    </submittedName>
</protein>
<accession>A0A2C9CGI6</accession>
<organism evidence="1 2">
    <name type="scientific">Kuenenia stuttgartiensis</name>
    <dbReference type="NCBI Taxonomy" id="174633"/>
    <lineage>
        <taxon>Bacteria</taxon>
        <taxon>Pseudomonadati</taxon>
        <taxon>Planctomycetota</taxon>
        <taxon>Candidatus Brocadiia</taxon>
        <taxon>Candidatus Brocadiales</taxon>
        <taxon>Candidatus Brocadiaceae</taxon>
        <taxon>Candidatus Kuenenia</taxon>
    </lineage>
</organism>
<keyword evidence="2" id="KW-1185">Reference proteome</keyword>
<sequence length="39" mass="4600">MPRIPRGLVDGFIYHEARKGRKVACPLPPFDYISHWGYR</sequence>
<dbReference type="EMBL" id="LT934425">
    <property type="protein sequence ID" value="SOH04801.1"/>
    <property type="molecule type" value="Genomic_DNA"/>
</dbReference>
<dbReference type="AlphaFoldDB" id="A0A2C9CGI6"/>
<reference evidence="2" key="1">
    <citation type="submission" date="2017-10" db="EMBL/GenBank/DDBJ databases">
        <authorList>
            <person name="Frank J."/>
        </authorList>
    </citation>
    <scope>NUCLEOTIDE SEQUENCE [LARGE SCALE GENOMIC DNA]</scope>
</reference>
<evidence type="ECO:0000313" key="2">
    <source>
        <dbReference type="Proteomes" id="UP000221734"/>
    </source>
</evidence>
<evidence type="ECO:0000313" key="1">
    <source>
        <dbReference type="EMBL" id="SOH04801.1"/>
    </source>
</evidence>
<dbReference type="Proteomes" id="UP000221734">
    <property type="component" value="Chromosome Kuenenia_stuttgartiensis_MBR1"/>
</dbReference>
<proteinExistence type="predicted"/>
<dbReference type="KEGG" id="kst:KSMBR1_2306"/>